<proteinExistence type="predicted"/>
<dbReference type="RefSeq" id="WP_170947702.1">
    <property type="nucleotide sequence ID" value="NZ_BMKX01000011.1"/>
</dbReference>
<feature type="domain" description="Thymidylate kinase-like" evidence="1">
    <location>
        <begin position="3"/>
        <end position="176"/>
    </location>
</feature>
<dbReference type="Proteomes" id="UP000606115">
    <property type="component" value="Unassembled WGS sequence"/>
</dbReference>
<dbReference type="GeneID" id="303305725"/>
<gene>
    <name evidence="2" type="ORF">GCM10007173_33930</name>
</gene>
<evidence type="ECO:0000313" key="3">
    <source>
        <dbReference type="Proteomes" id="UP000606115"/>
    </source>
</evidence>
<dbReference type="Gene3D" id="3.40.50.300">
    <property type="entry name" value="P-loop containing nucleotide triphosphate hydrolases"/>
    <property type="match status" value="1"/>
</dbReference>
<dbReference type="EMBL" id="BMKX01000011">
    <property type="protein sequence ID" value="GGJ72165.1"/>
    <property type="molecule type" value="Genomic_DNA"/>
</dbReference>
<comment type="caution">
    <text evidence="2">The sequence shown here is derived from an EMBL/GenBank/DDBJ whole genome shotgun (WGS) entry which is preliminary data.</text>
</comment>
<dbReference type="Pfam" id="PF02223">
    <property type="entry name" value="Thymidylate_kin"/>
    <property type="match status" value="1"/>
</dbReference>
<protein>
    <recommendedName>
        <fullName evidence="1">Thymidylate kinase-like domain-containing protein</fullName>
    </recommendedName>
</protein>
<evidence type="ECO:0000259" key="1">
    <source>
        <dbReference type="Pfam" id="PF02223"/>
    </source>
</evidence>
<accession>A0ABQ2DUY7</accession>
<name>A0ABQ2DUY7_9MICC</name>
<dbReference type="InterPro" id="IPR027417">
    <property type="entry name" value="P-loop_NTPase"/>
</dbReference>
<dbReference type="SUPFAM" id="SSF52540">
    <property type="entry name" value="P-loop containing nucleoside triphosphate hydrolases"/>
    <property type="match status" value="1"/>
</dbReference>
<dbReference type="InterPro" id="IPR039430">
    <property type="entry name" value="Thymidylate_kin-like_dom"/>
</dbReference>
<keyword evidence="3" id="KW-1185">Reference proteome</keyword>
<organism evidence="2 3">
    <name type="scientific">Glutamicibacter ardleyensis</name>
    <dbReference type="NCBI Taxonomy" id="225894"/>
    <lineage>
        <taxon>Bacteria</taxon>
        <taxon>Bacillati</taxon>
        <taxon>Actinomycetota</taxon>
        <taxon>Actinomycetes</taxon>
        <taxon>Micrococcales</taxon>
        <taxon>Micrococcaceae</taxon>
        <taxon>Glutamicibacter</taxon>
    </lineage>
</organism>
<sequence length="183" mass="20192">MLGIDGSGKSTAVAALVHALKQEDVLAQRVANPAARKWLNHRVANSRFEISRATQDGIESIFRLFNVARNTIKASLFSGVTVMDRHVACQLALRQVRGLPQGRFFLWLALACAKDADVVVLDVGADTAYSRIQQRGEDTETKEFLEASRNAYLEMAARHKWTVISSAQRVDGVVDELLAVLDK</sequence>
<evidence type="ECO:0000313" key="2">
    <source>
        <dbReference type="EMBL" id="GGJ72165.1"/>
    </source>
</evidence>
<reference evidence="3" key="1">
    <citation type="journal article" date="2019" name="Int. J. Syst. Evol. Microbiol.">
        <title>The Global Catalogue of Microorganisms (GCM) 10K type strain sequencing project: providing services to taxonomists for standard genome sequencing and annotation.</title>
        <authorList>
            <consortium name="The Broad Institute Genomics Platform"/>
            <consortium name="The Broad Institute Genome Sequencing Center for Infectious Disease"/>
            <person name="Wu L."/>
            <person name="Ma J."/>
        </authorList>
    </citation>
    <scope>NUCLEOTIDE SEQUENCE [LARGE SCALE GENOMIC DNA]</scope>
    <source>
        <strain evidence="3">CGMCC 1.3685</strain>
    </source>
</reference>